<dbReference type="PROSITE" id="PS51186">
    <property type="entry name" value="GNAT"/>
    <property type="match status" value="1"/>
</dbReference>
<keyword evidence="1" id="KW-0808">Transferase</keyword>
<dbReference type="Gene3D" id="3.40.630.30">
    <property type="match status" value="1"/>
</dbReference>
<dbReference type="SUPFAM" id="SSF55729">
    <property type="entry name" value="Acyl-CoA N-acyltransferases (Nat)"/>
    <property type="match status" value="1"/>
</dbReference>
<dbReference type="InterPro" id="IPR050832">
    <property type="entry name" value="Bact_Acetyltransf"/>
</dbReference>
<evidence type="ECO:0000256" key="1">
    <source>
        <dbReference type="ARBA" id="ARBA00022679"/>
    </source>
</evidence>
<keyword evidence="2" id="KW-0012">Acyltransferase</keyword>
<proteinExistence type="predicted"/>
<dbReference type="STRING" id="690417.IC63_08005"/>
<keyword evidence="5" id="KW-1185">Reference proteome</keyword>
<dbReference type="OrthoDB" id="273614at2"/>
<dbReference type="PANTHER" id="PTHR43877">
    <property type="entry name" value="AMINOALKYLPHOSPHONATE N-ACETYLTRANSFERASE-RELATED-RELATED"/>
    <property type="match status" value="1"/>
</dbReference>
<gene>
    <name evidence="4" type="ORF">IC63_08005</name>
</gene>
<evidence type="ECO:0000256" key="2">
    <source>
        <dbReference type="ARBA" id="ARBA00023315"/>
    </source>
</evidence>
<dbReference type="AlphaFoldDB" id="A0A099FBG5"/>
<comment type="caution">
    <text evidence="4">The sequence shown here is derived from an EMBL/GenBank/DDBJ whole genome shotgun (WGS) entry which is preliminary data.</text>
</comment>
<protein>
    <recommendedName>
        <fullName evidence="3">N-acetyltransferase domain-containing protein</fullName>
    </recommendedName>
</protein>
<dbReference type="RefSeq" id="WP_036718726.1">
    <property type="nucleotide sequence ID" value="NZ_JRKS01000019.1"/>
</dbReference>
<name>A0A099FBG5_9RHOB</name>
<accession>A0A099FBG5</accession>
<dbReference type="Pfam" id="PF00583">
    <property type="entry name" value="Acetyltransf_1"/>
    <property type="match status" value="1"/>
</dbReference>
<evidence type="ECO:0000313" key="5">
    <source>
        <dbReference type="Proteomes" id="UP000029917"/>
    </source>
</evidence>
<reference evidence="4 5" key="2">
    <citation type="submission" date="2014-10" db="EMBL/GenBank/DDBJ databases">
        <title>Paracoccus sanguinis sp. nov., isolated from clinical specimens of New York State patients.</title>
        <authorList>
            <person name="Mingle L.A."/>
            <person name="Cole J.A."/>
            <person name="Lapierre P."/>
            <person name="Musser K.A."/>
        </authorList>
    </citation>
    <scope>NUCLEOTIDE SEQUENCE [LARGE SCALE GENOMIC DNA]</scope>
    <source>
        <strain evidence="4 5">HAMBI 3106</strain>
    </source>
</reference>
<dbReference type="InterPro" id="IPR016181">
    <property type="entry name" value="Acyl_CoA_acyltransferase"/>
</dbReference>
<evidence type="ECO:0000259" key="3">
    <source>
        <dbReference type="PROSITE" id="PS51186"/>
    </source>
</evidence>
<feature type="domain" description="N-acetyltransferase" evidence="3">
    <location>
        <begin position="1"/>
        <end position="171"/>
    </location>
</feature>
<dbReference type="Proteomes" id="UP000029917">
    <property type="component" value="Unassembled WGS sequence"/>
</dbReference>
<dbReference type="InterPro" id="IPR000182">
    <property type="entry name" value="GNAT_dom"/>
</dbReference>
<reference evidence="4 5" key="1">
    <citation type="submission" date="2014-09" db="EMBL/GenBank/DDBJ databases">
        <authorList>
            <person name="McGinnis J.M."/>
            <person name="Wolfgang W.J."/>
        </authorList>
    </citation>
    <scope>NUCLEOTIDE SEQUENCE [LARGE SCALE GENOMIC DNA]</scope>
    <source>
        <strain evidence="4 5">HAMBI 3106</strain>
    </source>
</reference>
<organism evidence="4 5">
    <name type="scientific">Paracoccus sphaerophysae</name>
    <dbReference type="NCBI Taxonomy" id="690417"/>
    <lineage>
        <taxon>Bacteria</taxon>
        <taxon>Pseudomonadati</taxon>
        <taxon>Pseudomonadota</taxon>
        <taxon>Alphaproteobacteria</taxon>
        <taxon>Rhodobacterales</taxon>
        <taxon>Paracoccaceae</taxon>
        <taxon>Paracoccus</taxon>
    </lineage>
</organism>
<evidence type="ECO:0000313" key="4">
    <source>
        <dbReference type="EMBL" id="KGJ07563.1"/>
    </source>
</evidence>
<dbReference type="CDD" id="cd04301">
    <property type="entry name" value="NAT_SF"/>
    <property type="match status" value="1"/>
</dbReference>
<dbReference type="EMBL" id="JRKS01000019">
    <property type="protein sequence ID" value="KGJ07563.1"/>
    <property type="molecule type" value="Genomic_DNA"/>
</dbReference>
<dbReference type="GO" id="GO:0016747">
    <property type="term" value="F:acyltransferase activity, transferring groups other than amino-acyl groups"/>
    <property type="evidence" value="ECO:0007669"/>
    <property type="project" value="InterPro"/>
</dbReference>
<sequence length="177" mass="18952">MIRRAVPGDAAQIAAVQVAAWRATYPGLIPEALLAQMTLARQVPRWRAMLSEGTDGAHHVTELAGRIAGFVSTGAPRDDTLGGLGARGEIRALYVHPDCVRQGLGRQLFHPAAAGLAARGMAPFGLRVIAGNDRAAAFYRRLGGRPVTTQWAEVTGGRLRETAWLWEDYGATNSSRP</sequence>